<dbReference type="AlphaFoldDB" id="X1DAD5"/>
<gene>
    <name evidence="2" type="ORF">S01H4_40697</name>
</gene>
<dbReference type="PANTHER" id="PTHR33392">
    <property type="entry name" value="POLYISOPRENYL-TEICHOIC ACID--PEPTIDOGLYCAN TEICHOIC ACID TRANSFERASE TAGU"/>
    <property type="match status" value="1"/>
</dbReference>
<protein>
    <recommendedName>
        <fullName evidence="1">LytR/CpsA/Psr regulator C-terminal domain-containing protein</fullName>
    </recommendedName>
</protein>
<proteinExistence type="predicted"/>
<feature type="non-terminal residue" evidence="2">
    <location>
        <position position="1"/>
    </location>
</feature>
<evidence type="ECO:0000313" key="2">
    <source>
        <dbReference type="EMBL" id="GAG93386.1"/>
    </source>
</evidence>
<dbReference type="InterPro" id="IPR027381">
    <property type="entry name" value="LytR/CpsA/Psr_C"/>
</dbReference>
<dbReference type="EMBL" id="BART01022196">
    <property type="protein sequence ID" value="GAG93386.1"/>
    <property type="molecule type" value="Genomic_DNA"/>
</dbReference>
<comment type="caution">
    <text evidence="2">The sequence shown here is derived from an EMBL/GenBank/DDBJ whole genome shotgun (WGS) entry which is preliminary data.</text>
</comment>
<dbReference type="Gene3D" id="3.30.70.2390">
    <property type="match status" value="1"/>
</dbReference>
<evidence type="ECO:0000259" key="1">
    <source>
        <dbReference type="Pfam" id="PF13399"/>
    </source>
</evidence>
<feature type="domain" description="LytR/CpsA/Psr regulator C-terminal" evidence="1">
    <location>
        <begin position="120"/>
        <end position="207"/>
    </location>
</feature>
<name>X1DAD5_9ZZZZ</name>
<dbReference type="Pfam" id="PF13399">
    <property type="entry name" value="LytR_C"/>
    <property type="match status" value="1"/>
</dbReference>
<accession>X1DAD5</accession>
<dbReference type="Gene3D" id="3.40.630.190">
    <property type="entry name" value="LCP protein"/>
    <property type="match status" value="1"/>
</dbReference>
<organism evidence="2">
    <name type="scientific">marine sediment metagenome</name>
    <dbReference type="NCBI Taxonomy" id="412755"/>
    <lineage>
        <taxon>unclassified sequences</taxon>
        <taxon>metagenomes</taxon>
        <taxon>ecological metagenomes</taxon>
    </lineage>
</organism>
<dbReference type="PANTHER" id="PTHR33392:SF6">
    <property type="entry name" value="POLYISOPRENYL-TEICHOIC ACID--PEPTIDOGLYCAN TEICHOIC ACID TRANSFERASE TAGU"/>
    <property type="match status" value="1"/>
</dbReference>
<reference evidence="2" key="1">
    <citation type="journal article" date="2014" name="Front. Microbiol.">
        <title>High frequency of phylogenetically diverse reductive dehalogenase-homologous genes in deep subseafloor sedimentary metagenomes.</title>
        <authorList>
            <person name="Kawai M."/>
            <person name="Futagami T."/>
            <person name="Toyoda A."/>
            <person name="Takaki Y."/>
            <person name="Nishi S."/>
            <person name="Hori S."/>
            <person name="Arai W."/>
            <person name="Tsubouchi T."/>
            <person name="Morono Y."/>
            <person name="Uchiyama I."/>
            <person name="Ito T."/>
            <person name="Fujiyama A."/>
            <person name="Inagaki F."/>
            <person name="Takami H."/>
        </authorList>
    </citation>
    <scope>NUCLEOTIDE SEQUENCE</scope>
    <source>
        <strain evidence="2">Expedition CK06-06</strain>
    </source>
</reference>
<sequence length="212" mass="22918">SDFDRAKRQQQILTAVKEKALDLSVFDAGKIINIIKIIGDYFKTDLNIKEIERVIKIGQGVNKDEIIVKVLDNSASGPLKSASYNGASVMIPKLGMNDYSQIQQIAKNIFEEGNLASETAKIEIQNGSSTASLATSTAKTLRDSGLNVIKVTDAAGKFQTTQIIDYTADAKPNTIKFLKSKLGGQVTKEAPPKGVTADIVVILGENFKESQI</sequence>
<dbReference type="InterPro" id="IPR050922">
    <property type="entry name" value="LytR/CpsA/Psr_CW_biosynth"/>
</dbReference>